<gene>
    <name evidence="8" type="primary">MLO</name>
</gene>
<evidence type="ECO:0000313" key="11">
    <source>
        <dbReference type="EnsemblPlants" id="cds.evm.model.10.1409"/>
    </source>
</evidence>
<comment type="subcellular location">
    <subcellularLocation>
        <location evidence="1 8">Membrane</location>
        <topology evidence="1 8">Multi-pass membrane protein</topology>
    </subcellularLocation>
</comment>
<feature type="transmembrane region" description="Helical" evidence="10">
    <location>
        <begin position="306"/>
        <end position="324"/>
    </location>
</feature>
<dbReference type="GO" id="GO:0016020">
    <property type="term" value="C:membrane"/>
    <property type="evidence" value="ECO:0007669"/>
    <property type="project" value="UniProtKB-SubCell"/>
</dbReference>
<evidence type="ECO:0000256" key="5">
    <source>
        <dbReference type="ARBA" id="ARBA00022989"/>
    </source>
</evidence>
<dbReference type="OMA" id="GIRFWIW"/>
<dbReference type="PANTHER" id="PTHR31942">
    <property type="entry name" value="MLO-LIKE PROTEIN 1"/>
    <property type="match status" value="1"/>
</dbReference>
<comment type="function">
    <text evidence="8">May be involved in modulation of pathogen defense and leaf cell death.</text>
</comment>
<keyword evidence="5 8" id="KW-1133">Transmembrane helix</keyword>
<evidence type="ECO:0000256" key="3">
    <source>
        <dbReference type="ARBA" id="ARBA00022692"/>
    </source>
</evidence>
<evidence type="ECO:0000256" key="9">
    <source>
        <dbReference type="SAM" id="MobiDB-lite"/>
    </source>
</evidence>
<keyword evidence="12" id="KW-1185">Reference proteome</keyword>
<dbReference type="AlphaFoldDB" id="A0A803QJM3"/>
<proteinExistence type="inferred from homology"/>
<dbReference type="Gramene" id="evm.model.10.1409">
    <property type="protein sequence ID" value="cds.evm.model.10.1409"/>
    <property type="gene ID" value="evm.TU.10.1409"/>
</dbReference>
<feature type="transmembrane region" description="Helical" evidence="10">
    <location>
        <begin position="282"/>
        <end position="300"/>
    </location>
</feature>
<dbReference type="InterPro" id="IPR004326">
    <property type="entry name" value="Mlo"/>
</dbReference>
<comment type="similarity">
    <text evidence="2 8">Belongs to the MLO family.</text>
</comment>
<feature type="transmembrane region" description="Helical" evidence="10">
    <location>
        <begin position="358"/>
        <end position="379"/>
    </location>
</feature>
<feature type="transmembrane region" description="Helical" evidence="10">
    <location>
        <begin position="148"/>
        <end position="171"/>
    </location>
</feature>
<feature type="compositionally biased region" description="Low complexity" evidence="9">
    <location>
        <begin position="457"/>
        <end position="471"/>
    </location>
</feature>
<evidence type="ECO:0000256" key="2">
    <source>
        <dbReference type="ARBA" id="ARBA00006574"/>
    </source>
</evidence>
<sequence>MGDNNSGSLEHTPTWAISIFALFFFFVSFAIDGGLHCLNKFLRKRKRKSLNRALEKFKTEMMKMGLISLLLTVSEVPISKICISQTLANSFLPCENPSDESATTAEYDQLSNSKSNNSTTFFTDAISTNENYCDSKGKVSLISRDGVFQLNIFVSVLAVSHVLYCLVTMFLGMAKMRKWKAWESETQTLEYQIANDPRRFQYSDETTFGKRHLKFWSKYPVLLGPVCLVRQFIGSAISKADYFTLRNGFITANFAEGSNFNFQKFLARAYDNDFEQVVGVRLWIWIFSILFIFFSAHVFYNHYWLPFIPLGIALMVGAKLQVIITKMCVETHKENPVIRGSFIVKPNDDLFWFGRPHWLLHLIQFILIQNSFQLAFFTWTWFEYGQKSCFHRETEDLTITISMGVIVQLLCGYVTLPLYALVTQMGSGMKRAVFTESVAKGLRRWLKNARRNAWKNSSTSSPRRSSISLQSDTTDASVSEEQIMYKHIRSRPSYFANPLIQTTSSKASIAAMYLASVVESATTFYKFDFQLTAPPRIVKTRPVKDLLPSGLLRASCTVRSSTLISSSASARAYAMKSR</sequence>
<dbReference type="GO" id="GO:0005516">
    <property type="term" value="F:calmodulin binding"/>
    <property type="evidence" value="ECO:0007669"/>
    <property type="project" value="UniProtKB-KW"/>
</dbReference>
<organism evidence="11 12">
    <name type="scientific">Cannabis sativa</name>
    <name type="common">Hemp</name>
    <name type="synonym">Marijuana</name>
    <dbReference type="NCBI Taxonomy" id="3483"/>
    <lineage>
        <taxon>Eukaryota</taxon>
        <taxon>Viridiplantae</taxon>
        <taxon>Streptophyta</taxon>
        <taxon>Embryophyta</taxon>
        <taxon>Tracheophyta</taxon>
        <taxon>Spermatophyta</taxon>
        <taxon>Magnoliopsida</taxon>
        <taxon>eudicotyledons</taxon>
        <taxon>Gunneridae</taxon>
        <taxon>Pentapetalae</taxon>
        <taxon>rosids</taxon>
        <taxon>fabids</taxon>
        <taxon>Rosales</taxon>
        <taxon>Cannabaceae</taxon>
        <taxon>Cannabis</taxon>
    </lineage>
</organism>
<evidence type="ECO:0000256" key="8">
    <source>
        <dbReference type="RuleBase" id="RU280816"/>
    </source>
</evidence>
<feature type="transmembrane region" description="Helical" evidence="10">
    <location>
        <begin position="66"/>
        <end position="88"/>
    </location>
</feature>
<dbReference type="EMBL" id="UZAU01000821">
    <property type="status" value="NOT_ANNOTATED_CDS"/>
    <property type="molecule type" value="Genomic_DNA"/>
</dbReference>
<feature type="transmembrane region" description="Helical" evidence="10">
    <location>
        <begin position="399"/>
        <end position="422"/>
    </location>
</feature>
<feature type="region of interest" description="Disordered" evidence="9">
    <location>
        <begin position="453"/>
        <end position="475"/>
    </location>
</feature>
<keyword evidence="4 8" id="KW-0611">Plant defense</keyword>
<dbReference type="GO" id="GO:0006952">
    <property type="term" value="P:defense response"/>
    <property type="evidence" value="ECO:0007669"/>
    <property type="project" value="UniProtKB-KW"/>
</dbReference>
<keyword evidence="8" id="KW-0112">Calmodulin-binding</keyword>
<dbReference type="Pfam" id="PF03094">
    <property type="entry name" value="Mlo"/>
    <property type="match status" value="1"/>
</dbReference>
<comment type="domain">
    <text evidence="8">The C-terminus contains a calmodulin-binding domain, which binds calmodulin in a calcium-dependent fashion.</text>
</comment>
<protein>
    <recommendedName>
        <fullName evidence="8">MLO-like protein</fullName>
    </recommendedName>
</protein>
<name>A0A803QJM3_CANSA</name>
<evidence type="ECO:0000256" key="7">
    <source>
        <dbReference type="ARBA" id="ARBA00023265"/>
    </source>
</evidence>
<evidence type="ECO:0000313" key="12">
    <source>
        <dbReference type="Proteomes" id="UP000596661"/>
    </source>
</evidence>
<reference evidence="11" key="1">
    <citation type="submission" date="2021-03" db="UniProtKB">
        <authorList>
            <consortium name="EnsemblPlants"/>
        </authorList>
    </citation>
    <scope>IDENTIFICATION</scope>
</reference>
<keyword evidence="6 8" id="KW-0472">Membrane</keyword>
<dbReference type="Proteomes" id="UP000596661">
    <property type="component" value="Unassembled WGS sequence"/>
</dbReference>
<evidence type="ECO:0000256" key="4">
    <source>
        <dbReference type="ARBA" id="ARBA00022821"/>
    </source>
</evidence>
<dbReference type="EnsemblPlants" id="evm.model.10.1409">
    <property type="protein sequence ID" value="cds.evm.model.10.1409"/>
    <property type="gene ID" value="evm.TU.10.1409"/>
</dbReference>
<evidence type="ECO:0000256" key="6">
    <source>
        <dbReference type="ARBA" id="ARBA00023136"/>
    </source>
</evidence>
<keyword evidence="3 8" id="KW-0812">Transmembrane</keyword>
<feature type="transmembrane region" description="Helical" evidence="10">
    <location>
        <begin position="15"/>
        <end position="38"/>
    </location>
</feature>
<accession>A0A803QJM3</accession>
<evidence type="ECO:0000256" key="10">
    <source>
        <dbReference type="SAM" id="Phobius"/>
    </source>
</evidence>
<keyword evidence="7 8" id="KW-0568">Pathogenesis-related protein</keyword>
<evidence type="ECO:0000256" key="1">
    <source>
        <dbReference type="ARBA" id="ARBA00004141"/>
    </source>
</evidence>
<dbReference type="PANTHER" id="PTHR31942:SF57">
    <property type="entry name" value="MLO-LIKE PROTEIN"/>
    <property type="match status" value="1"/>
</dbReference>